<feature type="region of interest" description="Disordered" evidence="1">
    <location>
        <begin position="90"/>
        <end position="110"/>
    </location>
</feature>
<keyword evidence="4" id="KW-1185">Reference proteome</keyword>
<gene>
    <name evidence="3" type="ORF">SAMN04487974_1392</name>
</gene>
<evidence type="ECO:0000256" key="2">
    <source>
        <dbReference type="SAM" id="Phobius"/>
    </source>
</evidence>
<feature type="transmembrane region" description="Helical" evidence="2">
    <location>
        <begin position="12"/>
        <end position="32"/>
    </location>
</feature>
<accession>A0A1G8AS54</accession>
<keyword evidence="2" id="KW-0812">Transmembrane</keyword>
<evidence type="ECO:0000256" key="1">
    <source>
        <dbReference type="SAM" id="MobiDB-lite"/>
    </source>
</evidence>
<organism evidence="3 4">
    <name type="scientific">Pelagibacterium luteolum</name>
    <dbReference type="NCBI Taxonomy" id="440168"/>
    <lineage>
        <taxon>Bacteria</taxon>
        <taxon>Pseudomonadati</taxon>
        <taxon>Pseudomonadota</taxon>
        <taxon>Alphaproteobacteria</taxon>
        <taxon>Hyphomicrobiales</taxon>
        <taxon>Devosiaceae</taxon>
        <taxon>Pelagibacterium</taxon>
    </lineage>
</organism>
<keyword evidence="2" id="KW-1133">Transmembrane helix</keyword>
<name>A0A1G8AS54_9HYPH</name>
<dbReference type="RefSeq" id="WP_090600486.1">
    <property type="nucleotide sequence ID" value="NZ_FNCS01000039.1"/>
</dbReference>
<dbReference type="STRING" id="440168.SAMN04487974_1392"/>
<evidence type="ECO:0000313" key="3">
    <source>
        <dbReference type="EMBL" id="SDH23831.1"/>
    </source>
</evidence>
<sequence>MLKWVSDNSDAISAVSNLAMLFVWIAYLQVFLQSYRRQVRPNIVINRAAGSALNASCFVGNMSSESIYIESVIVTLNCEGHDIRDTVTDSKELDGDERPDDPRQRTLQGPLRPGDYTSIGAFDELIEKVHRNKGRRDHPKAAGVPIFLEVLVIADYSSDDLLIGAKRAFTIEPKGQDWHVRGMTAKTQQIRSRRERRRIKDVVD</sequence>
<protein>
    <submittedName>
        <fullName evidence="3">Uncharacterized protein</fullName>
    </submittedName>
</protein>
<proteinExistence type="predicted"/>
<dbReference type="AlphaFoldDB" id="A0A1G8AS54"/>
<dbReference type="EMBL" id="FNCS01000039">
    <property type="protein sequence ID" value="SDH23831.1"/>
    <property type="molecule type" value="Genomic_DNA"/>
</dbReference>
<keyword evidence="2" id="KW-0472">Membrane</keyword>
<dbReference type="Proteomes" id="UP000199495">
    <property type="component" value="Unassembled WGS sequence"/>
</dbReference>
<dbReference type="OrthoDB" id="7406133at2"/>
<evidence type="ECO:0000313" key="4">
    <source>
        <dbReference type="Proteomes" id="UP000199495"/>
    </source>
</evidence>
<reference evidence="3 4" key="1">
    <citation type="submission" date="2016-10" db="EMBL/GenBank/DDBJ databases">
        <authorList>
            <person name="de Groot N.N."/>
        </authorList>
    </citation>
    <scope>NUCLEOTIDE SEQUENCE [LARGE SCALE GENOMIC DNA]</scope>
    <source>
        <strain evidence="3 4">CGMCC 1.10267</strain>
    </source>
</reference>